<keyword evidence="1" id="KW-0472">Membrane</keyword>
<evidence type="ECO:0000259" key="2">
    <source>
        <dbReference type="Pfam" id="PF14501"/>
    </source>
</evidence>
<evidence type="ECO:0000313" key="4">
    <source>
        <dbReference type="Proteomes" id="UP000460412"/>
    </source>
</evidence>
<dbReference type="Gene3D" id="3.30.565.10">
    <property type="entry name" value="Histidine kinase-like ATPase, C-terminal domain"/>
    <property type="match status" value="1"/>
</dbReference>
<gene>
    <name evidence="3" type="ORF">GN277_21605</name>
</gene>
<dbReference type="RefSeq" id="WP_159753557.1">
    <property type="nucleotide sequence ID" value="NZ_WUQX01000001.1"/>
</dbReference>
<comment type="caution">
    <text evidence="3">The sequence shown here is derived from an EMBL/GenBank/DDBJ whole genome shotgun (WGS) entry which is preliminary data.</text>
</comment>
<dbReference type="Proteomes" id="UP000460412">
    <property type="component" value="Unassembled WGS sequence"/>
</dbReference>
<feature type="transmembrane region" description="Helical" evidence="1">
    <location>
        <begin position="159"/>
        <end position="178"/>
    </location>
</feature>
<sequence>MLGGSFWIAFLRNGMSITLMLSFFLMLDRPRFSMKKTIYCYITFGVLMLVGYNLWYLLDHPSFVKMAAFSILPIVGVFCSLMSCEVIYLSLYKIAASFYLFSVGTFLGVDVSRWWFGGNLWVDILVRFLCDLVMLVFTWKKLRKLFLESVDFLVDEMDLFSTFALFISIFLGAIMAYWPNLQGFSIFNMVRAFFVLFIAGVLQYTILHLYIHLGREHHYQTEKELLELNEQLLRSQIDIVGESEKEAARIRHDARHHILLIRDYVEKGNMDNLLAYLEEYGEDVENRRAKLICGHPAVNGILSVYARQARAKGIVVNIDAEVPKDTVIRDIDWVAILANVFDNAIHGCNNSGKMEQEIDIYITKRGKKIIIQCTNTCTDDVIFQKGIPKSAKGEGLGTTSIIKSALRYNGEVDFAIEDGRFVTRILLNLSVKKGNV</sequence>
<feature type="domain" description="Sensor histidine kinase NatK-like C-terminal" evidence="2">
    <location>
        <begin position="331"/>
        <end position="427"/>
    </location>
</feature>
<dbReference type="PANTHER" id="PTHR40448">
    <property type="entry name" value="TWO-COMPONENT SENSOR HISTIDINE KINASE"/>
    <property type="match status" value="1"/>
</dbReference>
<feature type="transmembrane region" description="Helical" evidence="1">
    <location>
        <begin position="121"/>
        <end position="139"/>
    </location>
</feature>
<protein>
    <submittedName>
        <fullName evidence="3">GHKL domain-containing protein</fullName>
    </submittedName>
</protein>
<dbReference type="EMBL" id="WUQX01000001">
    <property type="protein sequence ID" value="MXP77850.1"/>
    <property type="molecule type" value="Genomic_DNA"/>
</dbReference>
<feature type="transmembrane region" description="Helical" evidence="1">
    <location>
        <begin position="98"/>
        <end position="115"/>
    </location>
</feature>
<feature type="transmembrane region" description="Helical" evidence="1">
    <location>
        <begin position="38"/>
        <end position="58"/>
    </location>
</feature>
<evidence type="ECO:0000313" key="3">
    <source>
        <dbReference type="EMBL" id="MXP77850.1"/>
    </source>
</evidence>
<name>A0A7X3MK39_9FIRM</name>
<feature type="transmembrane region" description="Helical" evidence="1">
    <location>
        <begin position="190"/>
        <end position="211"/>
    </location>
</feature>
<dbReference type="Pfam" id="PF14501">
    <property type="entry name" value="HATPase_c_5"/>
    <property type="match status" value="1"/>
</dbReference>
<keyword evidence="4" id="KW-1185">Reference proteome</keyword>
<feature type="transmembrane region" description="Helical" evidence="1">
    <location>
        <begin position="70"/>
        <end position="91"/>
    </location>
</feature>
<organism evidence="3 4">
    <name type="scientific">Sporofaciens musculi</name>
    <dbReference type="NCBI Taxonomy" id="2681861"/>
    <lineage>
        <taxon>Bacteria</taxon>
        <taxon>Bacillati</taxon>
        <taxon>Bacillota</taxon>
        <taxon>Clostridia</taxon>
        <taxon>Lachnospirales</taxon>
        <taxon>Lachnospiraceae</taxon>
        <taxon>Sporofaciens</taxon>
    </lineage>
</organism>
<dbReference type="CDD" id="cd16935">
    <property type="entry name" value="HATPase_AgrC-ComD-like"/>
    <property type="match status" value="1"/>
</dbReference>
<keyword evidence="1" id="KW-1133">Transmembrane helix</keyword>
<accession>A0A7X3MK39</accession>
<dbReference type="InterPro" id="IPR032834">
    <property type="entry name" value="NatK-like_C"/>
</dbReference>
<dbReference type="PANTHER" id="PTHR40448:SF1">
    <property type="entry name" value="TWO-COMPONENT SENSOR HISTIDINE KINASE"/>
    <property type="match status" value="1"/>
</dbReference>
<evidence type="ECO:0000256" key="1">
    <source>
        <dbReference type="SAM" id="Phobius"/>
    </source>
</evidence>
<reference evidence="3 4" key="1">
    <citation type="submission" date="2019-12" db="EMBL/GenBank/DDBJ databases">
        <title>Sporaefaciens musculi gen. nov., sp. nov., a novel bacterium isolated from the caecum of an obese mouse.</title>
        <authorList>
            <person name="Rasmussen T.S."/>
            <person name="Streidl T."/>
            <person name="Hitch T.C.A."/>
            <person name="Wortmann E."/>
            <person name="Deptula P."/>
            <person name="Hansen M."/>
            <person name="Nielsen D.S."/>
            <person name="Clavel T."/>
            <person name="Vogensen F.K."/>
        </authorList>
    </citation>
    <scope>NUCLEOTIDE SEQUENCE [LARGE SCALE GENOMIC DNA]</scope>
    <source>
        <strain evidence="3 4">WCA-9-b2</strain>
    </source>
</reference>
<dbReference type="GO" id="GO:0042802">
    <property type="term" value="F:identical protein binding"/>
    <property type="evidence" value="ECO:0007669"/>
    <property type="project" value="TreeGrafter"/>
</dbReference>
<proteinExistence type="predicted"/>
<feature type="transmembrane region" description="Helical" evidence="1">
    <location>
        <begin position="6"/>
        <end position="26"/>
    </location>
</feature>
<dbReference type="SUPFAM" id="SSF55874">
    <property type="entry name" value="ATPase domain of HSP90 chaperone/DNA topoisomerase II/histidine kinase"/>
    <property type="match status" value="1"/>
</dbReference>
<keyword evidence="1" id="KW-0812">Transmembrane</keyword>
<dbReference type="AlphaFoldDB" id="A0A7X3MK39"/>
<dbReference type="InterPro" id="IPR036890">
    <property type="entry name" value="HATPase_C_sf"/>
</dbReference>